<evidence type="ECO:0000256" key="15">
    <source>
        <dbReference type="ARBA" id="ARBA00047899"/>
    </source>
</evidence>
<dbReference type="Gramene" id="TraesROB_scaffold_016555_01G000300.1">
    <property type="protein sequence ID" value="TraesROB_scaffold_016555_01G000300.1"/>
    <property type="gene ID" value="TraesROB_scaffold_016555_01G000300"/>
</dbReference>
<protein>
    <recommendedName>
        <fullName evidence="2">non-specific serine/threonine protein kinase</fullName>
        <ecNumber evidence="2">2.7.11.1</ecNumber>
    </recommendedName>
</protein>
<dbReference type="Gramene" id="TraesPARA_EIv1.0_2130310.1">
    <property type="protein sequence ID" value="TraesPARA_EIv1.0_2130310.1.CDS"/>
    <property type="gene ID" value="TraesPARA_EIv1.0_2130310"/>
</dbReference>
<dbReference type="InterPro" id="IPR038408">
    <property type="entry name" value="GNK2_sf"/>
</dbReference>
<accession>A0A3B6QKI5</accession>
<feature type="chain" id="PRO_5043179590" description="non-specific serine/threonine protein kinase" evidence="19">
    <location>
        <begin position="24"/>
        <end position="638"/>
    </location>
</feature>
<evidence type="ECO:0000256" key="13">
    <source>
        <dbReference type="ARBA" id="ARBA00023157"/>
    </source>
</evidence>
<evidence type="ECO:0000256" key="8">
    <source>
        <dbReference type="ARBA" id="ARBA00022741"/>
    </source>
</evidence>
<dbReference type="Gramene" id="TraesKAR6D01G0342360.1">
    <property type="protein sequence ID" value="cds.TraesKAR6D01G0342360.1"/>
    <property type="gene ID" value="TraesKAR6D01G0342360"/>
</dbReference>
<keyword evidence="11 18" id="KW-1133">Transmembrane helix</keyword>
<evidence type="ECO:0000256" key="18">
    <source>
        <dbReference type="SAM" id="Phobius"/>
    </source>
</evidence>
<name>A0A3B6QKI5_WHEAT</name>
<feature type="binding site" evidence="17">
    <location>
        <position position="368"/>
    </location>
    <ligand>
        <name>ATP</name>
        <dbReference type="ChEBI" id="CHEBI:30616"/>
    </ligand>
</feature>
<evidence type="ECO:0000256" key="4">
    <source>
        <dbReference type="ARBA" id="ARBA00022679"/>
    </source>
</evidence>
<dbReference type="InterPro" id="IPR011009">
    <property type="entry name" value="Kinase-like_dom_sf"/>
</dbReference>
<dbReference type="FunFam" id="3.30.200.20:FF:000195">
    <property type="entry name" value="G-type lectin S-receptor-like serine/threonine-protein kinase"/>
    <property type="match status" value="1"/>
</dbReference>
<dbReference type="Gene3D" id="1.10.510.10">
    <property type="entry name" value="Transferase(Phosphotransferase) domain 1"/>
    <property type="match status" value="1"/>
</dbReference>
<dbReference type="FunFam" id="1.10.510.10:FF:000384">
    <property type="entry name" value="G-type lectin S-receptor-like serine/threonine-protein kinase"/>
    <property type="match status" value="1"/>
</dbReference>
<comment type="catalytic activity">
    <reaction evidence="15">
        <text>L-threonyl-[protein] + ATP = O-phospho-L-threonyl-[protein] + ADP + H(+)</text>
        <dbReference type="Rhea" id="RHEA:46608"/>
        <dbReference type="Rhea" id="RHEA-COMP:11060"/>
        <dbReference type="Rhea" id="RHEA-COMP:11605"/>
        <dbReference type="ChEBI" id="CHEBI:15378"/>
        <dbReference type="ChEBI" id="CHEBI:30013"/>
        <dbReference type="ChEBI" id="CHEBI:30616"/>
        <dbReference type="ChEBI" id="CHEBI:61977"/>
        <dbReference type="ChEBI" id="CHEBI:456216"/>
        <dbReference type="EC" id="2.7.11.1"/>
    </reaction>
</comment>
<evidence type="ECO:0000256" key="7">
    <source>
        <dbReference type="ARBA" id="ARBA00022737"/>
    </source>
</evidence>
<organism evidence="22">
    <name type="scientific">Triticum aestivum</name>
    <name type="common">Wheat</name>
    <dbReference type="NCBI Taxonomy" id="4565"/>
    <lineage>
        <taxon>Eukaryota</taxon>
        <taxon>Viridiplantae</taxon>
        <taxon>Streptophyta</taxon>
        <taxon>Embryophyta</taxon>
        <taxon>Tracheophyta</taxon>
        <taxon>Spermatophyta</taxon>
        <taxon>Magnoliopsida</taxon>
        <taxon>Liliopsida</taxon>
        <taxon>Poales</taxon>
        <taxon>Poaceae</taxon>
        <taxon>BOP clade</taxon>
        <taxon>Pooideae</taxon>
        <taxon>Triticodae</taxon>
        <taxon>Triticeae</taxon>
        <taxon>Triticinae</taxon>
        <taxon>Triticum</taxon>
    </lineage>
</organism>
<keyword evidence="9" id="KW-0418">Kinase</keyword>
<evidence type="ECO:0000256" key="1">
    <source>
        <dbReference type="ARBA" id="ARBA00004167"/>
    </source>
</evidence>
<comment type="catalytic activity">
    <reaction evidence="16">
        <text>L-seryl-[protein] + ATP = O-phospho-L-seryl-[protein] + ADP + H(+)</text>
        <dbReference type="Rhea" id="RHEA:17989"/>
        <dbReference type="Rhea" id="RHEA-COMP:9863"/>
        <dbReference type="Rhea" id="RHEA-COMP:11604"/>
        <dbReference type="ChEBI" id="CHEBI:15378"/>
        <dbReference type="ChEBI" id="CHEBI:29999"/>
        <dbReference type="ChEBI" id="CHEBI:30616"/>
        <dbReference type="ChEBI" id="CHEBI:83421"/>
        <dbReference type="ChEBI" id="CHEBI:456216"/>
        <dbReference type="EC" id="2.7.11.1"/>
    </reaction>
</comment>
<dbReference type="PaxDb" id="4565-Traes_6BL_C288AED21.1"/>
<reference evidence="22" key="2">
    <citation type="submission" date="2018-10" db="UniProtKB">
        <authorList>
            <consortium name="EnsemblPlants"/>
        </authorList>
    </citation>
    <scope>IDENTIFICATION</scope>
</reference>
<dbReference type="Pfam" id="PF00069">
    <property type="entry name" value="Pkinase"/>
    <property type="match status" value="1"/>
</dbReference>
<keyword evidence="6 19" id="KW-0732">Signal</keyword>
<dbReference type="SMR" id="A0A3B6QKI5"/>
<evidence type="ECO:0000256" key="12">
    <source>
        <dbReference type="ARBA" id="ARBA00023136"/>
    </source>
</evidence>
<dbReference type="SUPFAM" id="SSF56112">
    <property type="entry name" value="Protein kinase-like (PK-like)"/>
    <property type="match status" value="1"/>
</dbReference>
<keyword evidence="23" id="KW-1185">Reference proteome</keyword>
<keyword evidence="10 17" id="KW-0067">ATP-binding</keyword>
<dbReference type="InterPro" id="IPR017441">
    <property type="entry name" value="Protein_kinase_ATP_BS"/>
</dbReference>
<evidence type="ECO:0000256" key="6">
    <source>
        <dbReference type="ARBA" id="ARBA00022729"/>
    </source>
</evidence>
<evidence type="ECO:0000256" key="5">
    <source>
        <dbReference type="ARBA" id="ARBA00022692"/>
    </source>
</evidence>
<dbReference type="EC" id="2.7.11.1" evidence="2"/>
<dbReference type="PANTHER" id="PTHR27002:SF919">
    <property type="entry name" value="PROTEIN KINASE DOMAIN-CONTAINING PROTEIN"/>
    <property type="match status" value="1"/>
</dbReference>
<dbReference type="GO" id="GO:0005524">
    <property type="term" value="F:ATP binding"/>
    <property type="evidence" value="ECO:0007669"/>
    <property type="project" value="UniProtKB-UniRule"/>
</dbReference>
<dbReference type="InterPro" id="IPR002902">
    <property type="entry name" value="GNK2"/>
</dbReference>
<evidence type="ECO:0000256" key="16">
    <source>
        <dbReference type="ARBA" id="ARBA00048679"/>
    </source>
</evidence>
<dbReference type="OMA" id="PHECIVH"/>
<feature type="domain" description="Protein kinase" evidence="20">
    <location>
        <begin position="340"/>
        <end position="617"/>
    </location>
</feature>
<sequence length="638" mass="70974">MPTCLLPLFLLLASWPPTARVDAASTVSPLKPICNLTARTYTADSSYGSNLQDLGVTLARDAGASGFAKGSSGEAPDKVYGEVLCRGDYTGTKCSNGLTAAFQDVDVLCPTRSAVVYYDQYMIRFTDDEQSLSNTSNEPEWVASNMNSVLGIEAALRLMERVVTLMNKMADLATSSSSSRSYATGEVGFAEQGMSTVYGMLQCTLDLTGPQCKSCLGDIIRQIVKLFSNITDHQAQIGGRIIGVRCNLRFEKELFFEEDTIKIDMPKNGMSGVLKIVIFGVPLVVLLILGLLLRPCIVKKVRELLLHRDLVILEKEIVSESDSRFSLFRYSKIRSATDNFSKENKLGEGGFGHVYKGRLTRDQDIAVKRLSPNSVQGFREFMNEIKLIASLQHKNLVRLLGCCIKGKERILVYEFLPSGSLEEFIFGAGAKQSWPLRRHIIEGITEGLVYMHDYPHECIVHRDLKPSNILLDHEMNPKISDFGIARICLSNVTESNTTTAMGTFGYIAPEYCSQSVYSTRSDVFSFGILVLEIISGKRAIGSYQLSGRSYELRKYAWQLWREQRCDELVDDSLGEEYPEMDVMRCIQIALLCVQDVAEDRPTMHDVTTMLGNGNKRLLRPAQPGSCSIHIFTDAEIEV</sequence>
<dbReference type="Gene3D" id="3.30.200.20">
    <property type="entry name" value="Phosphorylase Kinase, domain 1"/>
    <property type="match status" value="1"/>
</dbReference>
<evidence type="ECO:0000256" key="3">
    <source>
        <dbReference type="ARBA" id="ARBA00022527"/>
    </source>
</evidence>
<evidence type="ECO:0000313" key="23">
    <source>
        <dbReference type="Proteomes" id="UP000019116"/>
    </source>
</evidence>
<reference evidence="22" key="1">
    <citation type="submission" date="2018-08" db="EMBL/GenBank/DDBJ databases">
        <authorList>
            <person name="Rossello M."/>
        </authorList>
    </citation>
    <scope>NUCLEOTIDE SEQUENCE [LARGE SCALE GENOMIC DNA]</scope>
    <source>
        <strain evidence="22">cv. Chinese Spring</strain>
    </source>
</reference>
<dbReference type="InterPro" id="IPR000719">
    <property type="entry name" value="Prot_kinase_dom"/>
</dbReference>
<keyword evidence="13" id="KW-1015">Disulfide bond</keyword>
<dbReference type="STRING" id="4565.A0A3B6QKI5"/>
<dbReference type="Gramene" id="TraesWEE_scaffold_041188_01G000300.1">
    <property type="protein sequence ID" value="TraesWEE_scaffold_041188_01G000300.1"/>
    <property type="gene ID" value="TraesWEE_scaffold_041188_01G000300"/>
</dbReference>
<dbReference type="PROSITE" id="PS00108">
    <property type="entry name" value="PROTEIN_KINASE_ST"/>
    <property type="match status" value="1"/>
</dbReference>
<feature type="transmembrane region" description="Helical" evidence="18">
    <location>
        <begin position="272"/>
        <end position="293"/>
    </location>
</feature>
<evidence type="ECO:0000256" key="14">
    <source>
        <dbReference type="ARBA" id="ARBA00023180"/>
    </source>
</evidence>
<dbReference type="PROSITE" id="PS00107">
    <property type="entry name" value="PROTEIN_KINASE_ATP"/>
    <property type="match status" value="1"/>
</dbReference>
<dbReference type="Proteomes" id="UP000019116">
    <property type="component" value="Chromosome 6D"/>
</dbReference>
<dbReference type="AlphaFoldDB" id="A0A3B6QKI5"/>
<keyword evidence="12 18" id="KW-0472">Membrane</keyword>
<dbReference type="Gene3D" id="3.30.430.20">
    <property type="entry name" value="Gnk2 domain, C-X8-C-X2-C motif"/>
    <property type="match status" value="2"/>
</dbReference>
<dbReference type="CDD" id="cd14066">
    <property type="entry name" value="STKc_IRAK"/>
    <property type="match status" value="1"/>
</dbReference>
<evidence type="ECO:0000256" key="2">
    <source>
        <dbReference type="ARBA" id="ARBA00012513"/>
    </source>
</evidence>
<evidence type="ECO:0000256" key="17">
    <source>
        <dbReference type="PROSITE-ProRule" id="PRU10141"/>
    </source>
</evidence>
<comment type="subcellular location">
    <subcellularLocation>
        <location evidence="1">Membrane</location>
        <topology evidence="1">Single-pass membrane protein</topology>
    </subcellularLocation>
</comment>
<feature type="domain" description="Gnk2-homologous" evidence="21">
    <location>
        <begin position="29"/>
        <end position="130"/>
    </location>
</feature>
<keyword evidence="4" id="KW-0808">Transferase</keyword>
<evidence type="ECO:0000256" key="11">
    <source>
        <dbReference type="ARBA" id="ARBA00022989"/>
    </source>
</evidence>
<keyword evidence="5 18" id="KW-0812">Transmembrane</keyword>
<evidence type="ECO:0000256" key="19">
    <source>
        <dbReference type="SAM" id="SignalP"/>
    </source>
</evidence>
<dbReference type="SMART" id="SM00220">
    <property type="entry name" value="S_TKc"/>
    <property type="match status" value="1"/>
</dbReference>
<dbReference type="PANTHER" id="PTHR27002">
    <property type="entry name" value="RECEPTOR-LIKE SERINE/THREONINE-PROTEIN KINASE SD1-8"/>
    <property type="match status" value="1"/>
</dbReference>
<dbReference type="Pfam" id="PF01657">
    <property type="entry name" value="Stress-antifung"/>
    <property type="match status" value="2"/>
</dbReference>
<keyword evidence="14" id="KW-0325">Glycoprotein</keyword>
<dbReference type="PROSITE" id="PS50011">
    <property type="entry name" value="PROTEIN_KINASE_DOM"/>
    <property type="match status" value="1"/>
</dbReference>
<dbReference type="GO" id="GO:0016020">
    <property type="term" value="C:membrane"/>
    <property type="evidence" value="ECO:0007669"/>
    <property type="project" value="UniProtKB-SubCell"/>
</dbReference>
<evidence type="ECO:0000259" key="21">
    <source>
        <dbReference type="PROSITE" id="PS51473"/>
    </source>
</evidence>
<dbReference type="OrthoDB" id="645854at2759"/>
<dbReference type="PROSITE" id="PS51473">
    <property type="entry name" value="GNK2"/>
    <property type="match status" value="2"/>
</dbReference>
<keyword evidence="7" id="KW-0677">Repeat</keyword>
<keyword evidence="3" id="KW-0723">Serine/threonine-protein kinase</keyword>
<dbReference type="GO" id="GO:0004674">
    <property type="term" value="F:protein serine/threonine kinase activity"/>
    <property type="evidence" value="ECO:0007669"/>
    <property type="project" value="UniProtKB-KW"/>
</dbReference>
<dbReference type="InterPro" id="IPR008271">
    <property type="entry name" value="Ser/Thr_kinase_AS"/>
</dbReference>
<dbReference type="CDD" id="cd23509">
    <property type="entry name" value="Gnk2-like"/>
    <property type="match status" value="2"/>
</dbReference>
<dbReference type="Gramene" id="TraesCS6D03G0839600.1">
    <property type="protein sequence ID" value="TraesCS6D03G0839600.1.CDS"/>
    <property type="gene ID" value="TraesCS6D03G0839600"/>
</dbReference>
<dbReference type="Gramene" id="TraesCS6D02G363300.1">
    <property type="protein sequence ID" value="TraesCS6D02G363300.1"/>
    <property type="gene ID" value="TraesCS6D02G363300"/>
</dbReference>
<keyword evidence="8 17" id="KW-0547">Nucleotide-binding</keyword>
<feature type="signal peptide" evidence="19">
    <location>
        <begin position="1"/>
        <end position="23"/>
    </location>
</feature>
<dbReference type="EnsemblPlants" id="TraesCS6D02G363300.1">
    <property type="protein sequence ID" value="TraesCS6D02G363300.1"/>
    <property type="gene ID" value="TraesCS6D02G363300"/>
</dbReference>
<feature type="domain" description="Gnk2-homologous" evidence="21">
    <location>
        <begin position="137"/>
        <end position="255"/>
    </location>
</feature>
<evidence type="ECO:0000256" key="9">
    <source>
        <dbReference type="ARBA" id="ARBA00022777"/>
    </source>
</evidence>
<evidence type="ECO:0000313" key="22">
    <source>
        <dbReference type="EnsemblPlants" id="TraesCS6D02G363300.1"/>
    </source>
</evidence>
<evidence type="ECO:0000259" key="20">
    <source>
        <dbReference type="PROSITE" id="PS50011"/>
    </source>
</evidence>
<proteinExistence type="predicted"/>
<dbReference type="Gramene" id="TraesCAD_scaffold_028031_01G000100.1">
    <property type="protein sequence ID" value="TraesCAD_scaffold_028031_01G000100.1"/>
    <property type="gene ID" value="TraesCAD_scaffold_028031_01G000100"/>
</dbReference>
<evidence type="ECO:0000256" key="10">
    <source>
        <dbReference type="ARBA" id="ARBA00022840"/>
    </source>
</evidence>
<dbReference type="Gramene" id="TraesCLE_scaffold_020159_01G000300.1">
    <property type="protein sequence ID" value="TraesCLE_scaffold_020159_01G000300.1"/>
    <property type="gene ID" value="TraesCLE_scaffold_020159_01G000300"/>
</dbReference>